<keyword evidence="2" id="KW-1185">Reference proteome</keyword>
<comment type="caution">
    <text evidence="1">The sequence shown here is derived from an EMBL/GenBank/DDBJ whole genome shotgun (WGS) entry which is preliminary data.</text>
</comment>
<organism evidence="1 2">
    <name type="scientific">Scytalidium lignicola</name>
    <name type="common">Hyphomycete</name>
    <dbReference type="NCBI Taxonomy" id="5539"/>
    <lineage>
        <taxon>Eukaryota</taxon>
        <taxon>Fungi</taxon>
        <taxon>Dikarya</taxon>
        <taxon>Ascomycota</taxon>
        <taxon>Pezizomycotina</taxon>
        <taxon>Leotiomycetes</taxon>
        <taxon>Leotiomycetes incertae sedis</taxon>
        <taxon>Scytalidium</taxon>
    </lineage>
</organism>
<dbReference type="Proteomes" id="UP000258309">
    <property type="component" value="Unassembled WGS sequence"/>
</dbReference>
<evidence type="ECO:0000313" key="2">
    <source>
        <dbReference type="Proteomes" id="UP000258309"/>
    </source>
</evidence>
<dbReference type="EMBL" id="NCSJ02000134">
    <property type="protein sequence ID" value="RFU29264.1"/>
    <property type="molecule type" value="Genomic_DNA"/>
</dbReference>
<reference evidence="1 2" key="1">
    <citation type="submission" date="2018-05" db="EMBL/GenBank/DDBJ databases">
        <title>Draft genome sequence of Scytalidium lignicola DSM 105466, a ubiquitous saprotrophic fungus.</title>
        <authorList>
            <person name="Buettner E."/>
            <person name="Gebauer A.M."/>
            <person name="Hofrichter M."/>
            <person name="Liers C."/>
            <person name="Kellner H."/>
        </authorList>
    </citation>
    <scope>NUCLEOTIDE SEQUENCE [LARGE SCALE GENOMIC DNA]</scope>
    <source>
        <strain evidence="1 2">DSM 105466</strain>
    </source>
</reference>
<dbReference type="OrthoDB" id="5481415at2759"/>
<dbReference type="STRING" id="5539.A0A3E2H7A5"/>
<evidence type="ECO:0000313" key="1">
    <source>
        <dbReference type="EMBL" id="RFU29264.1"/>
    </source>
</evidence>
<dbReference type="AlphaFoldDB" id="A0A3E2H7A5"/>
<name>A0A3E2H7A5_SCYLI</name>
<protein>
    <submittedName>
        <fullName evidence="1">Uncharacterized protein</fullName>
    </submittedName>
</protein>
<gene>
    <name evidence="1" type="ORF">B7463_g7065</name>
</gene>
<sequence length="163" mass="18422">MEFLGHPIFKDLVFQTPEYKAFKLKVKKALAITVKQNPHTIAIQKAIPTVNNHLQTMTSVIQNGQATYTQALYSLEELLTTQIEQRIERIASALNKFIEGSFHFVPKGYQVAPITRASSLPNKLVALPVTALAKAAEVPLPQYHMSQTIQTIPKLWQEWTIRL</sequence>
<proteinExistence type="predicted"/>
<feature type="non-terminal residue" evidence="1">
    <location>
        <position position="163"/>
    </location>
</feature>
<dbReference type="OMA" id="HTIAIQK"/>
<feature type="non-terminal residue" evidence="1">
    <location>
        <position position="1"/>
    </location>
</feature>
<accession>A0A3E2H7A5</accession>